<accession>A0A518C9D0</accession>
<dbReference type="PANTHER" id="PTHR42693">
    <property type="entry name" value="ARYLSULFATASE FAMILY MEMBER"/>
    <property type="match status" value="1"/>
</dbReference>
<dbReference type="GO" id="GO:0046872">
    <property type="term" value="F:metal ion binding"/>
    <property type="evidence" value="ECO:0007669"/>
    <property type="project" value="UniProtKB-KW"/>
</dbReference>
<feature type="compositionally biased region" description="Basic and acidic residues" evidence="5">
    <location>
        <begin position="448"/>
        <end position="468"/>
    </location>
</feature>
<dbReference type="PANTHER" id="PTHR42693:SF53">
    <property type="entry name" value="ENDO-4-O-SULFATASE"/>
    <property type="match status" value="1"/>
</dbReference>
<evidence type="ECO:0000256" key="4">
    <source>
        <dbReference type="ARBA" id="ARBA00022837"/>
    </source>
</evidence>
<keyword evidence="8" id="KW-1185">Reference proteome</keyword>
<sequence>MKAKREEVLRKILVCTSQVFLCAMLIFSGKLAIAADRPNIVVFLTDDQGYGDLGCFGSESLETPNIDQLCKQGMKFTDFYVHQRCSPTRLALMTGSHAHRAGCTKVIYNKDRIGINADEVTTPELLKSAGYTTGIVGKWHLGEWDTFNPTRHGFDFFYGFMIDLDQGTGIYRNLNRVESIKRKTDGEHSPKLLDAAIGFIKENNERPFFLYYASPLPHTPWIPNERFQGTSQRGTYGDVIREIDWQVGELMRTLEEQGLTEKTLFIFASDNGPVLGINGGDAGPFRDGKWTDFEGGIRVPCIMHWPGTITPGANCGQITGIIDLLPTFCAIAGVDPPVDRVIDGRNILPYLKGADVRTPIHESFIVPGSVIRHGRWKLLVRELNPGGKSGREGKRPSARAGSLFDLEADPGETRDVSADHPEIVADLQRRMELAVEELEANSRPIGRLPDDHASETRRKERKMETQQM</sequence>
<feature type="region of interest" description="Disordered" evidence="5">
    <location>
        <begin position="384"/>
        <end position="421"/>
    </location>
</feature>
<proteinExistence type="inferred from homology"/>
<keyword evidence="2" id="KW-0479">Metal-binding</keyword>
<evidence type="ECO:0000256" key="1">
    <source>
        <dbReference type="ARBA" id="ARBA00008779"/>
    </source>
</evidence>
<dbReference type="Gene3D" id="3.30.1120.10">
    <property type="match status" value="1"/>
</dbReference>
<dbReference type="EMBL" id="CP036289">
    <property type="protein sequence ID" value="QDU75829.1"/>
    <property type="molecule type" value="Genomic_DNA"/>
</dbReference>
<organism evidence="7 8">
    <name type="scientific">Bremerella volcania</name>
    <dbReference type="NCBI Taxonomy" id="2527984"/>
    <lineage>
        <taxon>Bacteria</taxon>
        <taxon>Pseudomonadati</taxon>
        <taxon>Planctomycetota</taxon>
        <taxon>Planctomycetia</taxon>
        <taxon>Pirellulales</taxon>
        <taxon>Pirellulaceae</taxon>
        <taxon>Bremerella</taxon>
    </lineage>
</organism>
<dbReference type="EC" id="3.1.6.1" evidence="7"/>
<evidence type="ECO:0000256" key="5">
    <source>
        <dbReference type="SAM" id="MobiDB-lite"/>
    </source>
</evidence>
<dbReference type="Proteomes" id="UP000318626">
    <property type="component" value="Chromosome"/>
</dbReference>
<dbReference type="PROSITE" id="PS00149">
    <property type="entry name" value="SULFATASE_2"/>
    <property type="match status" value="1"/>
</dbReference>
<reference evidence="8" key="1">
    <citation type="submission" date="2019-02" db="EMBL/GenBank/DDBJ databases">
        <title>Deep-cultivation of Planctomycetes and their phenomic and genomic characterization uncovers novel biology.</title>
        <authorList>
            <person name="Wiegand S."/>
            <person name="Jogler M."/>
            <person name="Boedeker C."/>
            <person name="Pinto D."/>
            <person name="Vollmers J."/>
            <person name="Rivas-Marin E."/>
            <person name="Kohn T."/>
            <person name="Peeters S.H."/>
            <person name="Heuer A."/>
            <person name="Rast P."/>
            <person name="Oberbeckmann S."/>
            <person name="Bunk B."/>
            <person name="Jeske O."/>
            <person name="Meyerdierks A."/>
            <person name="Storesund J.E."/>
            <person name="Kallscheuer N."/>
            <person name="Luecker S."/>
            <person name="Lage O.M."/>
            <person name="Pohl T."/>
            <person name="Merkel B.J."/>
            <person name="Hornburger P."/>
            <person name="Mueller R.-W."/>
            <person name="Bruemmer F."/>
            <person name="Labrenz M."/>
            <person name="Spormann A.M."/>
            <person name="Op den Camp H."/>
            <person name="Overmann J."/>
            <person name="Amann R."/>
            <person name="Jetten M.S.M."/>
            <person name="Mascher T."/>
            <person name="Medema M.H."/>
            <person name="Devos D.P."/>
            <person name="Kaster A.-K."/>
            <person name="Ovreas L."/>
            <person name="Rohde M."/>
            <person name="Galperin M.Y."/>
            <person name="Jogler C."/>
        </authorList>
    </citation>
    <scope>NUCLEOTIDE SEQUENCE [LARGE SCALE GENOMIC DNA]</scope>
    <source>
        <strain evidence="8">Pan97</strain>
    </source>
</reference>
<evidence type="ECO:0000256" key="2">
    <source>
        <dbReference type="ARBA" id="ARBA00022723"/>
    </source>
</evidence>
<evidence type="ECO:0000313" key="8">
    <source>
        <dbReference type="Proteomes" id="UP000318626"/>
    </source>
</evidence>
<dbReference type="InterPro" id="IPR000917">
    <property type="entry name" value="Sulfatase_N"/>
</dbReference>
<evidence type="ECO:0000256" key="3">
    <source>
        <dbReference type="ARBA" id="ARBA00022801"/>
    </source>
</evidence>
<dbReference type="Pfam" id="PF00884">
    <property type="entry name" value="Sulfatase"/>
    <property type="match status" value="1"/>
</dbReference>
<protein>
    <submittedName>
        <fullName evidence="7">Arylsulfatase</fullName>
        <ecNumber evidence="7">3.1.6.1</ecNumber>
    </submittedName>
</protein>
<comment type="similarity">
    <text evidence="1">Belongs to the sulfatase family.</text>
</comment>
<dbReference type="InterPro" id="IPR050738">
    <property type="entry name" value="Sulfatase"/>
</dbReference>
<gene>
    <name evidence="7" type="primary">atsA_37</name>
    <name evidence="7" type="ORF">Pan97_28710</name>
</gene>
<dbReference type="AlphaFoldDB" id="A0A518C9D0"/>
<keyword evidence="4" id="KW-0106">Calcium</keyword>
<evidence type="ECO:0000259" key="6">
    <source>
        <dbReference type="Pfam" id="PF00884"/>
    </source>
</evidence>
<dbReference type="InterPro" id="IPR024607">
    <property type="entry name" value="Sulfatase_CS"/>
</dbReference>
<feature type="region of interest" description="Disordered" evidence="5">
    <location>
        <begin position="438"/>
        <end position="468"/>
    </location>
</feature>
<name>A0A518C9D0_9BACT</name>
<dbReference type="InterPro" id="IPR017850">
    <property type="entry name" value="Alkaline_phosphatase_core_sf"/>
</dbReference>
<evidence type="ECO:0000313" key="7">
    <source>
        <dbReference type="EMBL" id="QDU75829.1"/>
    </source>
</evidence>
<keyword evidence="3 7" id="KW-0378">Hydrolase</keyword>
<feature type="domain" description="Sulfatase N-terminal" evidence="6">
    <location>
        <begin position="38"/>
        <end position="334"/>
    </location>
</feature>
<dbReference type="OrthoDB" id="5901192at2"/>
<dbReference type="KEGG" id="bvo:Pan97_28710"/>
<feature type="compositionally biased region" description="Basic and acidic residues" evidence="5">
    <location>
        <begin position="411"/>
        <end position="421"/>
    </location>
</feature>
<dbReference type="GO" id="GO:0004065">
    <property type="term" value="F:arylsulfatase activity"/>
    <property type="evidence" value="ECO:0007669"/>
    <property type="project" value="UniProtKB-EC"/>
</dbReference>
<dbReference type="SUPFAM" id="SSF53649">
    <property type="entry name" value="Alkaline phosphatase-like"/>
    <property type="match status" value="1"/>
</dbReference>
<dbReference type="Gene3D" id="3.40.720.10">
    <property type="entry name" value="Alkaline Phosphatase, subunit A"/>
    <property type="match status" value="1"/>
</dbReference>